<protein>
    <submittedName>
        <fullName evidence="4">Oxysterol-binding protein-related protein 4B</fullName>
    </submittedName>
</protein>
<dbReference type="GO" id="GO:0032934">
    <property type="term" value="F:sterol binding"/>
    <property type="evidence" value="ECO:0007669"/>
    <property type="project" value="TreeGrafter"/>
</dbReference>
<sequence>MPKSQLQCYGEAIYCISDDMLCKCAHGKSSMERFTSVVAWSLSTIRPPIFGLAPFNPILGETHHVSKGTLNVLLEQVSHHPPVAVLHATDAEENLELIWCQNPVPRFHGTSIEALIHGKREVKLLGFGECYEMDAPTLMIKFFPVPSTEWAGNVSIRCKESGLEADLCYYKSHSFLGFGGNPRSVKGRIFHSKTSMTIYEIYGQWDRTVMLKDVHSGKVTTLYDAREAILELKTPTLKDPEGLLPTESAVVWAEVSEAILNRDWERAREAKRSIEERERKLQAKRNARGETWLPKYFNLEQTKDGEWECWPKQRNVPPAPIVVPS</sequence>
<dbReference type="Gene3D" id="2.40.160.120">
    <property type="match status" value="1"/>
</dbReference>
<dbReference type="GO" id="GO:0016020">
    <property type="term" value="C:membrane"/>
    <property type="evidence" value="ECO:0007669"/>
    <property type="project" value="TreeGrafter"/>
</dbReference>
<reference evidence="4" key="1">
    <citation type="submission" date="2015-07" db="EMBL/GenBank/DDBJ databases">
        <title>Transcriptome Assembly of Anthurium amnicola.</title>
        <authorList>
            <person name="Suzuki J."/>
        </authorList>
    </citation>
    <scope>NUCLEOTIDE SEQUENCE</scope>
</reference>
<dbReference type="SUPFAM" id="SSF144000">
    <property type="entry name" value="Oxysterol-binding protein-like"/>
    <property type="match status" value="1"/>
</dbReference>
<dbReference type="PANTHER" id="PTHR10972:SF102">
    <property type="entry name" value="OXYSTEROL-BINDING PROTEIN"/>
    <property type="match status" value="1"/>
</dbReference>
<dbReference type="PANTHER" id="PTHR10972">
    <property type="entry name" value="OXYSTEROL-BINDING PROTEIN-RELATED"/>
    <property type="match status" value="1"/>
</dbReference>
<dbReference type="Pfam" id="PF01237">
    <property type="entry name" value="Oxysterol_BP"/>
    <property type="match status" value="1"/>
</dbReference>
<organism evidence="4">
    <name type="scientific">Anthurium amnicola</name>
    <dbReference type="NCBI Taxonomy" id="1678845"/>
    <lineage>
        <taxon>Eukaryota</taxon>
        <taxon>Viridiplantae</taxon>
        <taxon>Streptophyta</taxon>
        <taxon>Embryophyta</taxon>
        <taxon>Tracheophyta</taxon>
        <taxon>Spermatophyta</taxon>
        <taxon>Magnoliopsida</taxon>
        <taxon>Liliopsida</taxon>
        <taxon>Araceae</taxon>
        <taxon>Pothoideae</taxon>
        <taxon>Potheae</taxon>
        <taxon>Anthurium</taxon>
    </lineage>
</organism>
<evidence type="ECO:0000256" key="2">
    <source>
        <dbReference type="ARBA" id="ARBA00008842"/>
    </source>
</evidence>
<dbReference type="EMBL" id="GDJX01001331">
    <property type="protein sequence ID" value="JAT66605.1"/>
    <property type="molecule type" value="Transcribed_RNA"/>
</dbReference>
<accession>A0A1D1ZIN3</accession>
<comment type="function">
    <text evidence="1">May be involved in the transport of sterols.</text>
</comment>
<gene>
    <name evidence="4" type="primary">ORP4B_3</name>
    <name evidence="4" type="ORF">g.118114</name>
</gene>
<keyword evidence="3" id="KW-0445">Lipid transport</keyword>
<evidence type="ECO:0000256" key="3">
    <source>
        <dbReference type="ARBA" id="ARBA00023055"/>
    </source>
</evidence>
<dbReference type="InterPro" id="IPR000648">
    <property type="entry name" value="Oxysterol-bd"/>
</dbReference>
<dbReference type="Gene3D" id="3.30.70.3490">
    <property type="match status" value="1"/>
</dbReference>
<keyword evidence="3" id="KW-0813">Transport</keyword>
<dbReference type="FunFam" id="2.40.160.120:FF:000011">
    <property type="entry name" value="Oxysterol-binding protein-related protein 4C"/>
    <property type="match status" value="1"/>
</dbReference>
<dbReference type="FunFam" id="3.30.70.3490:FF:000007">
    <property type="entry name" value="Oxysterol-binding protein-related protein 4B"/>
    <property type="match status" value="1"/>
</dbReference>
<dbReference type="GO" id="GO:0005829">
    <property type="term" value="C:cytosol"/>
    <property type="evidence" value="ECO:0007669"/>
    <property type="project" value="TreeGrafter"/>
</dbReference>
<comment type="similarity">
    <text evidence="2">Belongs to the OSBP family.</text>
</comment>
<evidence type="ECO:0000256" key="1">
    <source>
        <dbReference type="ARBA" id="ARBA00003361"/>
    </source>
</evidence>
<name>A0A1D1ZIN3_9ARAE</name>
<dbReference type="InterPro" id="IPR037239">
    <property type="entry name" value="OSBP_sf"/>
</dbReference>
<dbReference type="GO" id="GO:0006869">
    <property type="term" value="P:lipid transport"/>
    <property type="evidence" value="ECO:0007669"/>
    <property type="project" value="UniProtKB-KW"/>
</dbReference>
<evidence type="ECO:0000313" key="4">
    <source>
        <dbReference type="EMBL" id="JAT66605.1"/>
    </source>
</evidence>
<dbReference type="AlphaFoldDB" id="A0A1D1ZIN3"/>
<proteinExistence type="inferred from homology"/>